<sequence>MNLFDLPNEHFKARQKVLLAELSNSMSISSKYLHDEFIQSEKLILARDFCNYELMDAPQARSDHLSKVDIFPWIEAARELDRSLSLMLMCQYKSVYDCLRRALELIITGSYFVLDNVEKEKGNEWLNSKRGTPNFKRAVKGLLVKEEFLLCNQECQWEDNVLQLYWDLCDVIHVKGTDNGINKISPSRASINGIGYYGFDKNACDQAVHFFIKTVEEISVIVVLSNPILLNGFDLDRKFGMNAPFSGFLYEGQSDNVRELHPQKYKMFMDNLRKESQEIKDIVQWFESLPDLTEDDLKSQMESMPF</sequence>
<proteinExistence type="predicted"/>
<protein>
    <submittedName>
        <fullName evidence="1">Uncharacterized protein</fullName>
    </submittedName>
</protein>
<gene>
    <name evidence="1" type="ORF">AW0309160_03594</name>
</gene>
<name>A0A5Q4ZM43_9GAMM</name>
<dbReference type="EMBL" id="LR721751">
    <property type="protein sequence ID" value="VVV06110.1"/>
    <property type="molecule type" value="Genomic_DNA"/>
</dbReference>
<organism evidence="1">
    <name type="scientific">Aliivibrio wodanis</name>
    <dbReference type="NCBI Taxonomy" id="80852"/>
    <lineage>
        <taxon>Bacteria</taxon>
        <taxon>Pseudomonadati</taxon>
        <taxon>Pseudomonadota</taxon>
        <taxon>Gammaproteobacteria</taxon>
        <taxon>Vibrionales</taxon>
        <taxon>Vibrionaceae</taxon>
        <taxon>Aliivibrio</taxon>
    </lineage>
</organism>
<reference evidence="1" key="1">
    <citation type="submission" date="2019-09" db="EMBL/GenBank/DDBJ databases">
        <authorList>
            <person name="Hjerde E."/>
        </authorList>
    </citation>
    <scope>NUCLEOTIDE SEQUENCE</scope>
    <source>
        <strain evidence="1">06/09/160</strain>
    </source>
</reference>
<dbReference type="AlphaFoldDB" id="A0A5Q4ZM43"/>
<evidence type="ECO:0000313" key="1">
    <source>
        <dbReference type="EMBL" id="VVV06110.1"/>
    </source>
</evidence>
<accession>A0A5Q4ZM43</accession>